<protein>
    <submittedName>
        <fullName evidence="1">Uncharacterized protein</fullName>
    </submittedName>
</protein>
<proteinExistence type="predicted"/>
<evidence type="ECO:0000313" key="1">
    <source>
        <dbReference type="EMBL" id="KAK1144025.1"/>
    </source>
</evidence>
<organism evidence="1 2">
    <name type="scientific">Aspergillus melleus</name>
    <dbReference type="NCBI Taxonomy" id="138277"/>
    <lineage>
        <taxon>Eukaryota</taxon>
        <taxon>Fungi</taxon>
        <taxon>Dikarya</taxon>
        <taxon>Ascomycota</taxon>
        <taxon>Pezizomycotina</taxon>
        <taxon>Eurotiomycetes</taxon>
        <taxon>Eurotiomycetidae</taxon>
        <taxon>Eurotiales</taxon>
        <taxon>Aspergillaceae</taxon>
        <taxon>Aspergillus</taxon>
        <taxon>Aspergillus subgen. Circumdati</taxon>
    </lineage>
</organism>
<reference evidence="1 2" key="1">
    <citation type="journal article" date="2023" name="ACS Omega">
        <title>Identification of the Neoaspergillic Acid Biosynthesis Gene Cluster by Establishing an In Vitro CRISPR-Ribonucleoprotein Genetic System in Aspergillus melleus.</title>
        <authorList>
            <person name="Yuan B."/>
            <person name="Grau M.F."/>
            <person name="Murata R.M."/>
            <person name="Torok T."/>
            <person name="Venkateswaran K."/>
            <person name="Stajich J.E."/>
            <person name="Wang C.C.C."/>
        </authorList>
    </citation>
    <scope>NUCLEOTIDE SEQUENCE [LARGE SCALE GENOMIC DNA]</scope>
    <source>
        <strain evidence="1 2">IMV 1140</strain>
    </source>
</reference>
<accession>A0ACC3B1N1</accession>
<dbReference type="Proteomes" id="UP001177260">
    <property type="component" value="Unassembled WGS sequence"/>
</dbReference>
<keyword evidence="2" id="KW-1185">Reference proteome</keyword>
<gene>
    <name evidence="1" type="ORF">N8T08_005934</name>
</gene>
<sequence>MAEPEEMKDVQVSGFKRPSVDLDGLQRKKFKTEELPLSAAQHAAIDHLLHAFKKKGGFDAIRKKVWAEFDEGEGKAEFTKLLVELAESEIDREPALLSRERGKAATLIEGAVDRSDVYKSVERSLDALASNHLPTILDSVRDIRRQEIGDEAAAQEERAGNKTDEDYAAHVKTKRDEREKEWQEYLRQQKEIEEQEVQRKEEEERKQREIKRQKEEEERVRRREREEQRRAEQRLLDEQREKDRQERYERRRREERDRYRDYDRYRDSDRSRTRDRDSDRDRDRYRHRDRSPGYRSDRGISPRYRDSRKDTSATPKEPTPAPPAPAAASAPAPPVDEKSLEEAALELLLKEGEELAAKARQKPEFDFEEAEAIENGLKPPSTRPKSSSDTKHLVPTSKDDSPAGESSTHHKRSSVAEDRPQSTRKRDESRSRSRRRHTSRTEEDRRDSRDTTDRPRDRDSDERLPIRDFRGGYGDRSYRPSRRSRSRSTTRGQDDKKRDLDRGRDDRDQRRSPRRELSTLDIDRYVPPTSNRSRSPRRRVRSPEREQREREERPRFGEADRYIPGGERDREQDTKEPERNRDAEDRRPRRSSPSRRRSRSR</sequence>
<name>A0ACC3B1N1_9EURO</name>
<comment type="caution">
    <text evidence="1">The sequence shown here is derived from an EMBL/GenBank/DDBJ whole genome shotgun (WGS) entry which is preliminary data.</text>
</comment>
<evidence type="ECO:0000313" key="2">
    <source>
        <dbReference type="Proteomes" id="UP001177260"/>
    </source>
</evidence>
<dbReference type="EMBL" id="JAOPJF010000034">
    <property type="protein sequence ID" value="KAK1144025.1"/>
    <property type="molecule type" value="Genomic_DNA"/>
</dbReference>